<dbReference type="GO" id="GO:0005886">
    <property type="term" value="C:plasma membrane"/>
    <property type="evidence" value="ECO:0007669"/>
    <property type="project" value="TreeGrafter"/>
</dbReference>
<dbReference type="STRING" id="1156394.T0RAD3"/>
<dbReference type="Proteomes" id="UP000030762">
    <property type="component" value="Unassembled WGS sequence"/>
</dbReference>
<dbReference type="GeneID" id="19956434"/>
<evidence type="ECO:0000313" key="4">
    <source>
        <dbReference type="Proteomes" id="UP000030762"/>
    </source>
</evidence>
<accession>T0RAD3</accession>
<dbReference type="InterPro" id="IPR013121">
    <property type="entry name" value="Fe_red_NAD-bd_6"/>
</dbReference>
<dbReference type="Pfam" id="PF08030">
    <property type="entry name" value="NAD_binding_6"/>
    <property type="match status" value="1"/>
</dbReference>
<dbReference type="OrthoDB" id="167398at2759"/>
<feature type="domain" description="Ferric reductase NAD binding" evidence="2">
    <location>
        <begin position="66"/>
        <end position="188"/>
    </location>
</feature>
<dbReference type="PANTHER" id="PTHR11972:SF69">
    <property type="entry name" value="FERRIC REDUCTION OXIDASE 6-RELATED"/>
    <property type="match status" value="1"/>
</dbReference>
<dbReference type="GO" id="GO:0016491">
    <property type="term" value="F:oxidoreductase activity"/>
    <property type="evidence" value="ECO:0007669"/>
    <property type="project" value="UniProtKB-KW"/>
</dbReference>
<dbReference type="InParanoid" id="T0RAD3"/>
<keyword evidence="4" id="KW-1185">Reference proteome</keyword>
<evidence type="ECO:0000259" key="2">
    <source>
        <dbReference type="Pfam" id="PF08030"/>
    </source>
</evidence>
<dbReference type="eggNOG" id="KOG0039">
    <property type="taxonomic scope" value="Eukaryota"/>
</dbReference>
<keyword evidence="1" id="KW-0560">Oxidoreductase</keyword>
<evidence type="ECO:0000313" key="3">
    <source>
        <dbReference type="EMBL" id="EQC26462.1"/>
    </source>
</evidence>
<proteinExistence type="predicted"/>
<evidence type="ECO:0000256" key="1">
    <source>
        <dbReference type="ARBA" id="ARBA00023002"/>
    </source>
</evidence>
<dbReference type="AlphaFoldDB" id="T0RAD3"/>
<organism evidence="3 4">
    <name type="scientific">Saprolegnia diclina (strain VS20)</name>
    <dbReference type="NCBI Taxonomy" id="1156394"/>
    <lineage>
        <taxon>Eukaryota</taxon>
        <taxon>Sar</taxon>
        <taxon>Stramenopiles</taxon>
        <taxon>Oomycota</taxon>
        <taxon>Saprolegniomycetes</taxon>
        <taxon>Saprolegniales</taxon>
        <taxon>Saprolegniaceae</taxon>
        <taxon>Saprolegnia</taxon>
    </lineage>
</organism>
<sequence length="204" mass="22282">MRRRPTCVPSISAIVSPKQDSIGICIKAPKKGSFGDKVCHAAADATTLTVLVGGPHGKPAVDLDRYDHVVMICGGIGVTPMLSVMNQCRDKWGETRRANLEMHWVVRAPADLLSADRLMFPLPHDIVCKLYSTVADESSSLLSSTGETVHYVRGKPILDEVINHERFLGKKVCVLACGPPGLVADVQRHARSVNVDFHKEVFLF</sequence>
<dbReference type="CDD" id="cd06186">
    <property type="entry name" value="NOX_Duox_like_FAD_NADP"/>
    <property type="match status" value="1"/>
</dbReference>
<dbReference type="Gene3D" id="3.40.50.80">
    <property type="entry name" value="Nucleotide-binding domain of ferredoxin-NADP reductase (FNR) module"/>
    <property type="match status" value="1"/>
</dbReference>
<dbReference type="PRINTS" id="PR00406">
    <property type="entry name" value="CYTB5RDTASE"/>
</dbReference>
<reference evidence="3 4" key="1">
    <citation type="submission" date="2012-04" db="EMBL/GenBank/DDBJ databases">
        <title>The Genome Sequence of Saprolegnia declina VS20.</title>
        <authorList>
            <consortium name="The Broad Institute Genome Sequencing Platform"/>
            <person name="Russ C."/>
            <person name="Nusbaum C."/>
            <person name="Tyler B."/>
            <person name="van West P."/>
            <person name="Dieguez-Uribeondo J."/>
            <person name="de Bruijn I."/>
            <person name="Tripathy S."/>
            <person name="Jiang R."/>
            <person name="Young S.K."/>
            <person name="Zeng Q."/>
            <person name="Gargeya S."/>
            <person name="Fitzgerald M."/>
            <person name="Haas B."/>
            <person name="Abouelleil A."/>
            <person name="Alvarado L."/>
            <person name="Arachchi H.M."/>
            <person name="Berlin A."/>
            <person name="Chapman S.B."/>
            <person name="Goldberg J."/>
            <person name="Griggs A."/>
            <person name="Gujja S."/>
            <person name="Hansen M."/>
            <person name="Howarth C."/>
            <person name="Imamovic A."/>
            <person name="Larimer J."/>
            <person name="McCowen C."/>
            <person name="Montmayeur A."/>
            <person name="Murphy C."/>
            <person name="Neiman D."/>
            <person name="Pearson M."/>
            <person name="Priest M."/>
            <person name="Roberts A."/>
            <person name="Saif S."/>
            <person name="Shea T."/>
            <person name="Sisk P."/>
            <person name="Sykes S."/>
            <person name="Wortman J."/>
            <person name="Nusbaum C."/>
            <person name="Birren B."/>
        </authorList>
    </citation>
    <scope>NUCLEOTIDE SEQUENCE [LARGE SCALE GENOMIC DNA]</scope>
    <source>
        <strain evidence="3 4">VS20</strain>
    </source>
</reference>
<dbReference type="RefSeq" id="XP_008620108.1">
    <property type="nucleotide sequence ID" value="XM_008621886.1"/>
</dbReference>
<dbReference type="InterPro" id="IPR039261">
    <property type="entry name" value="FNR_nucleotide-bd"/>
</dbReference>
<gene>
    <name evidence="3" type="ORF">SDRG_15707</name>
</gene>
<dbReference type="InterPro" id="IPR050369">
    <property type="entry name" value="RBOH/FRE"/>
</dbReference>
<dbReference type="SUPFAM" id="SSF52343">
    <property type="entry name" value="Ferredoxin reductase-like, C-terminal NADP-linked domain"/>
    <property type="match status" value="1"/>
</dbReference>
<dbReference type="OMA" id="WGETRRA"/>
<dbReference type="VEuPathDB" id="FungiDB:SDRG_15707"/>
<dbReference type="EMBL" id="JH767230">
    <property type="protein sequence ID" value="EQC26462.1"/>
    <property type="molecule type" value="Genomic_DNA"/>
</dbReference>
<protein>
    <recommendedName>
        <fullName evidence="2">Ferric reductase NAD binding domain-containing protein</fullName>
    </recommendedName>
</protein>
<name>T0RAD3_SAPDV</name>
<dbReference type="PANTHER" id="PTHR11972">
    <property type="entry name" value="NADPH OXIDASE"/>
    <property type="match status" value="1"/>
</dbReference>